<dbReference type="PANTHER" id="PTHR42680">
    <property type="entry name" value="DCTP DEAMINASE"/>
    <property type="match status" value="1"/>
</dbReference>
<gene>
    <name evidence="3" type="primary">dcd_1</name>
    <name evidence="3" type="ORF">Dxin01_00127</name>
</gene>
<keyword evidence="2" id="KW-0546">Nucleotide metabolism</keyword>
<evidence type="ECO:0000256" key="1">
    <source>
        <dbReference type="ARBA" id="ARBA00022801"/>
    </source>
</evidence>
<dbReference type="PANTHER" id="PTHR42680:SF3">
    <property type="entry name" value="DCTP DEAMINASE"/>
    <property type="match status" value="1"/>
</dbReference>
<evidence type="ECO:0000313" key="4">
    <source>
        <dbReference type="Proteomes" id="UP001458946"/>
    </source>
</evidence>
<name>A0ABP9V6Z8_9DEIO</name>
<protein>
    <submittedName>
        <fullName evidence="3">dCTP deaminase, dUMP-forming</fullName>
    </submittedName>
</protein>
<dbReference type="Proteomes" id="UP001458946">
    <property type="component" value="Unassembled WGS sequence"/>
</dbReference>
<dbReference type="NCBIfam" id="TIGR02274">
    <property type="entry name" value="dCTP_deam"/>
    <property type="match status" value="1"/>
</dbReference>
<sequence>MIRTDTWLRANAHKLGINPENINPASVDVCLGEKVIEYRHESGRVRRTEEWNYYLGDKVHRREIVLEPGQTFTFRPGYFYLAHTEEYTTLPDDACAQLILKSSSGRKGLDHAHSGWGDPGFSGQWTFEFTAHLECSFRRGQRIAQLVFMACDAKPEQTYAKTGRYQGQTGVTEARPE</sequence>
<keyword evidence="1" id="KW-0378">Hydrolase</keyword>
<organism evidence="3 4">
    <name type="scientific">Deinococcus xinjiangensis</name>
    <dbReference type="NCBI Taxonomy" id="457454"/>
    <lineage>
        <taxon>Bacteria</taxon>
        <taxon>Thermotogati</taxon>
        <taxon>Deinococcota</taxon>
        <taxon>Deinococci</taxon>
        <taxon>Deinococcales</taxon>
        <taxon>Deinococcaceae</taxon>
        <taxon>Deinococcus</taxon>
    </lineage>
</organism>
<dbReference type="RefSeq" id="WP_353540392.1">
    <property type="nucleotide sequence ID" value="NZ_BAABRN010000001.1"/>
</dbReference>
<evidence type="ECO:0000256" key="2">
    <source>
        <dbReference type="ARBA" id="ARBA00023080"/>
    </source>
</evidence>
<dbReference type="CDD" id="cd07557">
    <property type="entry name" value="trimeric_dUTPase"/>
    <property type="match status" value="1"/>
</dbReference>
<dbReference type="InterPro" id="IPR036157">
    <property type="entry name" value="dUTPase-like_sf"/>
</dbReference>
<accession>A0ABP9V6Z8</accession>
<reference evidence="3 4" key="1">
    <citation type="submission" date="2024-02" db="EMBL/GenBank/DDBJ databases">
        <title>Deinococcus xinjiangensis NBRC 107630.</title>
        <authorList>
            <person name="Ichikawa N."/>
            <person name="Katano-Makiyama Y."/>
            <person name="Hidaka K."/>
        </authorList>
    </citation>
    <scope>NUCLEOTIDE SEQUENCE [LARGE SCALE GENOMIC DNA]</scope>
    <source>
        <strain evidence="3 4">NBRC 107630</strain>
    </source>
</reference>
<dbReference type="SUPFAM" id="SSF51283">
    <property type="entry name" value="dUTPase-like"/>
    <property type="match status" value="1"/>
</dbReference>
<dbReference type="Gene3D" id="2.70.40.10">
    <property type="match status" value="1"/>
</dbReference>
<proteinExistence type="predicted"/>
<dbReference type="EMBL" id="BAABRN010000001">
    <property type="protein sequence ID" value="GAA5500406.1"/>
    <property type="molecule type" value="Genomic_DNA"/>
</dbReference>
<keyword evidence="4" id="KW-1185">Reference proteome</keyword>
<evidence type="ECO:0000313" key="3">
    <source>
        <dbReference type="EMBL" id="GAA5500406.1"/>
    </source>
</evidence>
<dbReference type="InterPro" id="IPR033704">
    <property type="entry name" value="dUTPase_trimeric"/>
</dbReference>
<comment type="caution">
    <text evidence="3">The sequence shown here is derived from an EMBL/GenBank/DDBJ whole genome shotgun (WGS) entry which is preliminary data.</text>
</comment>
<dbReference type="InterPro" id="IPR011962">
    <property type="entry name" value="dCTP_deaminase"/>
</dbReference>
<dbReference type="Pfam" id="PF22769">
    <property type="entry name" value="DCD"/>
    <property type="match status" value="1"/>
</dbReference>